<sequence length="49" mass="5957">MLLDLEIVNIFVLNNGINIFQNIKLFNYEEIQKVFYKKLSLKCEMYIKK</sequence>
<proteinExistence type="predicted"/>
<protein>
    <submittedName>
        <fullName evidence="1">Alpha-factor-transporting ATPase</fullName>
    </submittedName>
</protein>
<accession>A0A510KW49</accession>
<reference evidence="1 2" key="1">
    <citation type="submission" date="2019-07" db="EMBL/GenBank/DDBJ databases">
        <title>Complete Genome Sequence of Leptotrichia wadei Strain JMUB3936.</title>
        <authorList>
            <person name="Watanabe S."/>
            <person name="Cui L."/>
        </authorList>
    </citation>
    <scope>NUCLEOTIDE SEQUENCE [LARGE SCALE GENOMIC DNA]</scope>
    <source>
        <strain evidence="1 2">JMUB3936</strain>
    </source>
</reference>
<dbReference type="AlphaFoldDB" id="A0A510KW49"/>
<dbReference type="Proteomes" id="UP000321944">
    <property type="component" value="Chromosome"/>
</dbReference>
<organism evidence="1 2">
    <name type="scientific">Leptotrichia wadei</name>
    <dbReference type="NCBI Taxonomy" id="157687"/>
    <lineage>
        <taxon>Bacteria</taxon>
        <taxon>Fusobacteriati</taxon>
        <taxon>Fusobacteriota</taxon>
        <taxon>Fusobacteriia</taxon>
        <taxon>Fusobacteriales</taxon>
        <taxon>Leptotrichiaceae</taxon>
        <taxon>Leptotrichia</taxon>
    </lineage>
</organism>
<evidence type="ECO:0000313" key="1">
    <source>
        <dbReference type="EMBL" id="BBM55011.1"/>
    </source>
</evidence>
<evidence type="ECO:0000313" key="2">
    <source>
        <dbReference type="Proteomes" id="UP000321944"/>
    </source>
</evidence>
<gene>
    <name evidence="1" type="ORF">JMUB3936_1295</name>
</gene>
<name>A0A510KW49_9FUSO</name>
<dbReference type="EMBL" id="AP019841">
    <property type="protein sequence ID" value="BBM55011.1"/>
    <property type="molecule type" value="Genomic_DNA"/>
</dbReference>